<proteinExistence type="predicted"/>
<evidence type="ECO:0000313" key="2">
    <source>
        <dbReference type="Proteomes" id="UP000649617"/>
    </source>
</evidence>
<feature type="non-terminal residue" evidence="1">
    <location>
        <position position="142"/>
    </location>
</feature>
<reference evidence="1" key="1">
    <citation type="submission" date="2021-02" db="EMBL/GenBank/DDBJ databases">
        <authorList>
            <person name="Dougan E. K."/>
            <person name="Rhodes N."/>
            <person name="Thang M."/>
            <person name="Chan C."/>
        </authorList>
    </citation>
    <scope>NUCLEOTIDE SEQUENCE</scope>
</reference>
<name>A0A812XCJ4_SYMPI</name>
<organism evidence="1 2">
    <name type="scientific">Symbiodinium pilosum</name>
    <name type="common">Dinoflagellate</name>
    <dbReference type="NCBI Taxonomy" id="2952"/>
    <lineage>
        <taxon>Eukaryota</taxon>
        <taxon>Sar</taxon>
        <taxon>Alveolata</taxon>
        <taxon>Dinophyceae</taxon>
        <taxon>Suessiales</taxon>
        <taxon>Symbiodiniaceae</taxon>
        <taxon>Symbiodinium</taxon>
    </lineage>
</organism>
<gene>
    <name evidence="1" type="ORF">SPIL2461_LOCUS20898</name>
</gene>
<dbReference type="Proteomes" id="UP000649617">
    <property type="component" value="Unassembled WGS sequence"/>
</dbReference>
<evidence type="ECO:0000313" key="1">
    <source>
        <dbReference type="EMBL" id="CAE7728950.1"/>
    </source>
</evidence>
<protein>
    <submittedName>
        <fullName evidence="1">Uncharacterized protein</fullName>
    </submittedName>
</protein>
<dbReference type="EMBL" id="CAJNIZ010045742">
    <property type="protein sequence ID" value="CAE7728950.1"/>
    <property type="molecule type" value="Genomic_DNA"/>
</dbReference>
<dbReference type="Gene3D" id="3.40.50.300">
    <property type="entry name" value="P-loop containing nucleotide triphosphate hydrolases"/>
    <property type="match status" value="1"/>
</dbReference>
<dbReference type="InterPro" id="IPR027417">
    <property type="entry name" value="P-loop_NTPase"/>
</dbReference>
<dbReference type="OrthoDB" id="416131at2759"/>
<sequence>RLWGEREGGPSMGILLRSCCEYEAFLGNGSVEHSVLALATQFDLVAITERFNEGLVSLGRLYGLPVQNLAAIGRSIGEKNEGSRKLDWTDEEFRLATYMSNKSTYIYNFAQKLFDRQALSLFGSAERLKDAVAAFEALNPGS</sequence>
<keyword evidence="2" id="KW-1185">Reference proteome</keyword>
<accession>A0A812XCJ4</accession>
<dbReference type="AlphaFoldDB" id="A0A812XCJ4"/>
<comment type="caution">
    <text evidence="1">The sequence shown here is derived from an EMBL/GenBank/DDBJ whole genome shotgun (WGS) entry which is preliminary data.</text>
</comment>